<keyword evidence="19" id="KW-1185">Reference proteome</keyword>
<dbReference type="Proteomes" id="UP000015105">
    <property type="component" value="Chromosome 4D"/>
</dbReference>
<name>A0A453I529_AEGTS</name>
<evidence type="ECO:0000256" key="15">
    <source>
        <dbReference type="SAM" id="MobiDB-lite"/>
    </source>
</evidence>
<feature type="disulfide bond" evidence="13">
    <location>
        <begin position="39"/>
        <end position="119"/>
    </location>
</feature>
<keyword evidence="16" id="KW-0732">Signal</keyword>
<feature type="binding site" evidence="11">
    <location>
        <position position="78"/>
    </location>
    <ligand>
        <name>Ca(2+)</name>
        <dbReference type="ChEBI" id="CHEBI:29108"/>
        <label>1</label>
    </ligand>
</feature>
<evidence type="ECO:0000313" key="19">
    <source>
        <dbReference type="Proteomes" id="UP000015105"/>
    </source>
</evidence>
<feature type="disulfide bond" evidence="13">
    <location>
        <begin position="72"/>
        <end position="77"/>
    </location>
</feature>
<evidence type="ECO:0000256" key="2">
    <source>
        <dbReference type="ARBA" id="ARBA00001970"/>
    </source>
</evidence>
<feature type="region of interest" description="Disordered" evidence="15">
    <location>
        <begin position="155"/>
        <end position="182"/>
    </location>
</feature>
<comment type="catalytic activity">
    <reaction evidence="1">
        <text>2 a phenolic donor + H2O2 = 2 a phenolic radical donor + 2 H2O</text>
        <dbReference type="Rhea" id="RHEA:56136"/>
        <dbReference type="ChEBI" id="CHEBI:15377"/>
        <dbReference type="ChEBI" id="CHEBI:16240"/>
        <dbReference type="ChEBI" id="CHEBI:139520"/>
        <dbReference type="ChEBI" id="CHEBI:139521"/>
        <dbReference type="EC" id="1.11.1.7"/>
    </reaction>
</comment>
<evidence type="ECO:0000256" key="8">
    <source>
        <dbReference type="ARBA" id="ARBA00023004"/>
    </source>
</evidence>
<feature type="signal peptide" evidence="16">
    <location>
        <begin position="1"/>
        <end position="27"/>
    </location>
</feature>
<evidence type="ECO:0000256" key="5">
    <source>
        <dbReference type="ARBA" id="ARBA00022723"/>
    </source>
</evidence>
<evidence type="ECO:0000256" key="12">
    <source>
        <dbReference type="PIRSR" id="PIRSR600823-4"/>
    </source>
</evidence>
<feature type="site" description="Transition state stabilizer" evidence="12">
    <location>
        <position position="66"/>
    </location>
</feature>
<keyword evidence="8" id="KW-0408">Iron</keyword>
<reference evidence="19" key="2">
    <citation type="journal article" date="2017" name="Nat. Plants">
        <title>The Aegilops tauschii genome reveals multiple impacts of transposons.</title>
        <authorList>
            <person name="Zhao G."/>
            <person name="Zou C."/>
            <person name="Li K."/>
            <person name="Wang K."/>
            <person name="Li T."/>
            <person name="Gao L."/>
            <person name="Zhang X."/>
            <person name="Wang H."/>
            <person name="Yang Z."/>
            <person name="Liu X."/>
            <person name="Jiang W."/>
            <person name="Mao L."/>
            <person name="Kong X."/>
            <person name="Jiao Y."/>
            <person name="Jia J."/>
        </authorList>
    </citation>
    <scope>NUCLEOTIDE SEQUENCE [LARGE SCALE GENOMIC DNA]</scope>
    <source>
        <strain evidence="19">cv. AL8/78</strain>
    </source>
</reference>
<dbReference type="Gramene" id="AET4Gv20448100.3">
    <property type="protein sequence ID" value="AET4Gv20448100.3"/>
    <property type="gene ID" value="AET4Gv20448100"/>
</dbReference>
<evidence type="ECO:0000256" key="13">
    <source>
        <dbReference type="PIRSR" id="PIRSR600823-5"/>
    </source>
</evidence>
<dbReference type="EnsemblPlants" id="AET4Gv20448100.3">
    <property type="protein sequence ID" value="AET4Gv20448100.3"/>
    <property type="gene ID" value="AET4Gv20448100"/>
</dbReference>
<dbReference type="PANTHER" id="PTHR31388">
    <property type="entry name" value="PEROXIDASE 72-RELATED"/>
    <property type="match status" value="1"/>
</dbReference>
<evidence type="ECO:0000256" key="16">
    <source>
        <dbReference type="SAM" id="SignalP"/>
    </source>
</evidence>
<keyword evidence="9" id="KW-0376">Hydrogen peroxide</keyword>
<keyword evidence="3" id="KW-0575">Peroxidase</keyword>
<reference evidence="19" key="1">
    <citation type="journal article" date="2014" name="Science">
        <title>Ancient hybridizations among the ancestral genomes of bread wheat.</title>
        <authorList>
            <consortium name="International Wheat Genome Sequencing Consortium,"/>
            <person name="Marcussen T."/>
            <person name="Sandve S.R."/>
            <person name="Heier L."/>
            <person name="Spannagl M."/>
            <person name="Pfeifer M."/>
            <person name="Jakobsen K.S."/>
            <person name="Wulff B.B."/>
            <person name="Steuernagel B."/>
            <person name="Mayer K.F."/>
            <person name="Olsen O.A."/>
        </authorList>
    </citation>
    <scope>NUCLEOTIDE SEQUENCE [LARGE SCALE GENOMIC DNA]</scope>
    <source>
        <strain evidence="19">cv. AL8/78</strain>
    </source>
</reference>
<evidence type="ECO:0000256" key="7">
    <source>
        <dbReference type="ARBA" id="ARBA00023002"/>
    </source>
</evidence>
<evidence type="ECO:0000313" key="18">
    <source>
        <dbReference type="EnsemblPlants" id="AET4Gv20448100.3"/>
    </source>
</evidence>
<keyword evidence="6 11" id="KW-0106">Calcium</keyword>
<organism evidence="18 19">
    <name type="scientific">Aegilops tauschii subsp. strangulata</name>
    <name type="common">Goatgrass</name>
    <dbReference type="NCBI Taxonomy" id="200361"/>
    <lineage>
        <taxon>Eukaryota</taxon>
        <taxon>Viridiplantae</taxon>
        <taxon>Streptophyta</taxon>
        <taxon>Embryophyta</taxon>
        <taxon>Tracheophyta</taxon>
        <taxon>Spermatophyta</taxon>
        <taxon>Magnoliopsida</taxon>
        <taxon>Liliopsida</taxon>
        <taxon>Poales</taxon>
        <taxon>Poaceae</taxon>
        <taxon>BOP clade</taxon>
        <taxon>Pooideae</taxon>
        <taxon>Triticodae</taxon>
        <taxon>Triticeae</taxon>
        <taxon>Triticinae</taxon>
        <taxon>Aegilops</taxon>
    </lineage>
</organism>
<keyword evidence="7" id="KW-0560">Oxidoreductase</keyword>
<keyword evidence="4" id="KW-0349">Heme</keyword>
<evidence type="ECO:0000256" key="11">
    <source>
        <dbReference type="PIRSR" id="PIRSR600823-3"/>
    </source>
</evidence>
<evidence type="ECO:0000259" key="17">
    <source>
        <dbReference type="PROSITE" id="PS50873"/>
    </source>
</evidence>
<protein>
    <recommendedName>
        <fullName evidence="17">Plant heme peroxidase family profile domain-containing protein</fullName>
    </recommendedName>
</protein>
<dbReference type="InterPro" id="IPR010255">
    <property type="entry name" value="Haem_peroxidase_sf"/>
</dbReference>
<evidence type="ECO:0000256" key="3">
    <source>
        <dbReference type="ARBA" id="ARBA00022559"/>
    </source>
</evidence>
<reference evidence="18" key="3">
    <citation type="journal article" date="2017" name="Nature">
        <title>Genome sequence of the progenitor of the wheat D genome Aegilops tauschii.</title>
        <authorList>
            <person name="Luo M.C."/>
            <person name="Gu Y.Q."/>
            <person name="Puiu D."/>
            <person name="Wang H."/>
            <person name="Twardziok S.O."/>
            <person name="Deal K.R."/>
            <person name="Huo N."/>
            <person name="Zhu T."/>
            <person name="Wang L."/>
            <person name="Wang Y."/>
            <person name="McGuire P.E."/>
            <person name="Liu S."/>
            <person name="Long H."/>
            <person name="Ramasamy R.K."/>
            <person name="Rodriguez J.C."/>
            <person name="Van S.L."/>
            <person name="Yuan L."/>
            <person name="Wang Z."/>
            <person name="Xia Z."/>
            <person name="Xiao L."/>
            <person name="Anderson O.D."/>
            <person name="Ouyang S."/>
            <person name="Liang Y."/>
            <person name="Zimin A.V."/>
            <person name="Pertea G."/>
            <person name="Qi P."/>
            <person name="Bennetzen J.L."/>
            <person name="Dai X."/>
            <person name="Dawson M.W."/>
            <person name="Muller H.G."/>
            <person name="Kugler K."/>
            <person name="Rivarola-Duarte L."/>
            <person name="Spannagl M."/>
            <person name="Mayer K.F.X."/>
            <person name="Lu F.H."/>
            <person name="Bevan M.W."/>
            <person name="Leroy P."/>
            <person name="Li P."/>
            <person name="You F.M."/>
            <person name="Sun Q."/>
            <person name="Liu Z."/>
            <person name="Lyons E."/>
            <person name="Wicker T."/>
            <person name="Salzberg S.L."/>
            <person name="Devos K.M."/>
            <person name="Dvorak J."/>
        </authorList>
    </citation>
    <scope>NUCLEOTIDE SEQUENCE [LARGE SCALE GENOMIC DNA]</scope>
    <source>
        <strain evidence="18">cv. AL8/78</strain>
    </source>
</reference>
<keyword evidence="13" id="KW-1015">Disulfide bond</keyword>
<feature type="domain" description="Plant heme peroxidase family profile" evidence="17">
    <location>
        <begin position="29"/>
        <end position="225"/>
    </location>
</feature>
<comment type="similarity">
    <text evidence="14">Belongs to the peroxidase family.</text>
</comment>
<dbReference type="AlphaFoldDB" id="A0A453I529"/>
<accession>A0A453I529</accession>
<dbReference type="PANTHER" id="PTHR31388:SF260">
    <property type="entry name" value="PEROXIDASE"/>
    <property type="match status" value="1"/>
</dbReference>
<feature type="binding site" evidence="11">
    <location>
        <position position="80"/>
    </location>
    <ligand>
        <name>Ca(2+)</name>
        <dbReference type="ChEBI" id="CHEBI:29108"/>
        <label>1</label>
    </ligand>
</feature>
<feature type="active site" description="Proton acceptor" evidence="10">
    <location>
        <position position="70"/>
    </location>
</feature>
<sequence>MASRSCFSVACAVAVMAFAILATASNAQPLDPHFYDKLCPAALPAIRKVVEEAVAVEPRMGASLLRLHFHDCFVNGCDGSILLDDTPFFTGEKNAAPNVNSVRGFDVIDRIKDAVNAACRGNLVSCADVVAVAARDSVVAVRFLVSTGRAVVRRASGPEGRAGGEPGGGEQQHPGADLRPRPPRLQLRLARPYCAGPGRALRRPHSGLLPLHQLPRPPVQGDSHTGRLPRRAAQGPLPARRRR</sequence>
<dbReference type="PROSITE" id="PS00436">
    <property type="entry name" value="PEROXIDASE_2"/>
    <property type="match status" value="1"/>
</dbReference>
<feature type="region of interest" description="Disordered" evidence="15">
    <location>
        <begin position="196"/>
        <end position="243"/>
    </location>
</feature>
<comment type="cofactor">
    <cofactor evidence="2">
        <name>heme b</name>
        <dbReference type="ChEBI" id="CHEBI:60344"/>
    </cofactor>
</comment>
<proteinExistence type="inferred from homology"/>
<reference evidence="18" key="5">
    <citation type="journal article" date="2021" name="G3 (Bethesda)">
        <title>Aegilops tauschii genome assembly Aet v5.0 features greater sequence contiguity and improved annotation.</title>
        <authorList>
            <person name="Wang L."/>
            <person name="Zhu T."/>
            <person name="Rodriguez J.C."/>
            <person name="Deal K.R."/>
            <person name="Dubcovsky J."/>
            <person name="McGuire P.E."/>
            <person name="Lux T."/>
            <person name="Spannagl M."/>
            <person name="Mayer K.F.X."/>
            <person name="Baldrich P."/>
            <person name="Meyers B.C."/>
            <person name="Huo N."/>
            <person name="Gu Y.Q."/>
            <person name="Zhou H."/>
            <person name="Devos K.M."/>
            <person name="Bennetzen J.L."/>
            <person name="Unver T."/>
            <person name="Budak H."/>
            <person name="Gulick P.J."/>
            <person name="Galiba G."/>
            <person name="Kalapos B."/>
            <person name="Nelson D.R."/>
            <person name="Li P."/>
            <person name="You F.M."/>
            <person name="Luo M.C."/>
            <person name="Dvorak J."/>
        </authorList>
    </citation>
    <scope>NUCLEOTIDE SEQUENCE [LARGE SCALE GENOMIC DNA]</scope>
    <source>
        <strain evidence="18">cv. AL8/78</strain>
    </source>
</reference>
<evidence type="ECO:0000256" key="1">
    <source>
        <dbReference type="ARBA" id="ARBA00000189"/>
    </source>
</evidence>
<dbReference type="GO" id="GO:0046872">
    <property type="term" value="F:metal ion binding"/>
    <property type="evidence" value="ECO:0007669"/>
    <property type="project" value="UniProtKB-KW"/>
</dbReference>
<dbReference type="SUPFAM" id="SSF48113">
    <property type="entry name" value="Heme-dependent peroxidases"/>
    <property type="match status" value="1"/>
</dbReference>
<evidence type="ECO:0000256" key="14">
    <source>
        <dbReference type="RuleBase" id="RU004241"/>
    </source>
</evidence>
<dbReference type="PRINTS" id="PR00458">
    <property type="entry name" value="PEROXIDASE"/>
</dbReference>
<dbReference type="PRINTS" id="PR00461">
    <property type="entry name" value="PLPEROXIDASE"/>
</dbReference>
<dbReference type="InterPro" id="IPR019794">
    <property type="entry name" value="Peroxidases_AS"/>
</dbReference>
<dbReference type="Gene3D" id="1.10.520.10">
    <property type="match status" value="1"/>
</dbReference>
<evidence type="ECO:0000256" key="9">
    <source>
        <dbReference type="ARBA" id="ARBA00023324"/>
    </source>
</evidence>
<evidence type="ECO:0000256" key="6">
    <source>
        <dbReference type="ARBA" id="ARBA00022837"/>
    </source>
</evidence>
<dbReference type="GO" id="GO:0140825">
    <property type="term" value="F:lactoperoxidase activity"/>
    <property type="evidence" value="ECO:0007669"/>
    <property type="project" value="UniProtKB-EC"/>
</dbReference>
<reference evidence="18" key="4">
    <citation type="submission" date="2019-03" db="UniProtKB">
        <authorList>
            <consortium name="EnsemblPlants"/>
        </authorList>
    </citation>
    <scope>IDENTIFICATION</scope>
</reference>
<comment type="cofactor">
    <cofactor evidence="11">
        <name>Ca(2+)</name>
        <dbReference type="ChEBI" id="CHEBI:29108"/>
    </cofactor>
    <text evidence="11">Binds 2 calcium ions per subunit.</text>
</comment>
<feature type="binding site" evidence="11">
    <location>
        <position position="76"/>
    </location>
    <ligand>
        <name>Ca(2+)</name>
        <dbReference type="ChEBI" id="CHEBI:29108"/>
        <label>1</label>
    </ligand>
</feature>
<evidence type="ECO:0000256" key="4">
    <source>
        <dbReference type="ARBA" id="ARBA00022617"/>
    </source>
</evidence>
<dbReference type="GO" id="GO:0006979">
    <property type="term" value="P:response to oxidative stress"/>
    <property type="evidence" value="ECO:0007669"/>
    <property type="project" value="InterPro"/>
</dbReference>
<keyword evidence="5 11" id="KW-0479">Metal-binding</keyword>
<dbReference type="GO" id="GO:0042744">
    <property type="term" value="P:hydrogen peroxide catabolic process"/>
    <property type="evidence" value="ECO:0007669"/>
    <property type="project" value="UniProtKB-KW"/>
</dbReference>
<dbReference type="GO" id="GO:0020037">
    <property type="term" value="F:heme binding"/>
    <property type="evidence" value="ECO:0007669"/>
    <property type="project" value="InterPro"/>
</dbReference>
<feature type="binding site" evidence="11">
    <location>
        <position position="92"/>
    </location>
    <ligand>
        <name>Ca(2+)</name>
        <dbReference type="ChEBI" id="CHEBI:29108"/>
        <label>1</label>
    </ligand>
</feature>
<evidence type="ECO:0000256" key="10">
    <source>
        <dbReference type="PIRSR" id="PIRSR600823-1"/>
    </source>
</evidence>
<feature type="chain" id="PRO_5019220207" description="Plant heme peroxidase family profile domain-containing protein" evidence="16">
    <location>
        <begin position="28"/>
        <end position="243"/>
    </location>
</feature>
<dbReference type="InterPro" id="IPR000823">
    <property type="entry name" value="Peroxidase_pln"/>
</dbReference>
<dbReference type="Pfam" id="PF00141">
    <property type="entry name" value="peroxidase"/>
    <property type="match status" value="1"/>
</dbReference>
<feature type="compositionally biased region" description="Gly residues" evidence="15">
    <location>
        <begin position="160"/>
        <end position="170"/>
    </location>
</feature>
<feature type="binding site" evidence="11">
    <location>
        <position position="71"/>
    </location>
    <ligand>
        <name>Ca(2+)</name>
        <dbReference type="ChEBI" id="CHEBI:29108"/>
        <label>1</label>
    </ligand>
</feature>
<dbReference type="PROSITE" id="PS50873">
    <property type="entry name" value="PEROXIDASE_4"/>
    <property type="match status" value="1"/>
</dbReference>
<feature type="binding site" evidence="11">
    <location>
        <position position="74"/>
    </location>
    <ligand>
        <name>Ca(2+)</name>
        <dbReference type="ChEBI" id="CHEBI:29108"/>
        <label>1</label>
    </ligand>
</feature>
<dbReference type="InterPro" id="IPR002016">
    <property type="entry name" value="Haem_peroxidase"/>
</dbReference>